<gene>
    <name evidence="2" type="ordered locus">Mar181_2305</name>
</gene>
<keyword evidence="3" id="KW-1185">Reference proteome</keyword>
<feature type="domain" description="Dienelactone hydrolase" evidence="1">
    <location>
        <begin position="96"/>
        <end position="196"/>
    </location>
</feature>
<dbReference type="PIRSF" id="PIRSF031982">
    <property type="entry name" value="UCP031982_abhydr"/>
    <property type="match status" value="1"/>
</dbReference>
<dbReference type="AlphaFoldDB" id="F6CVG4"/>
<proteinExistence type="predicted"/>
<evidence type="ECO:0000259" key="1">
    <source>
        <dbReference type="Pfam" id="PF01738"/>
    </source>
</evidence>
<dbReference type="STRING" id="491952.Mar181_2305"/>
<dbReference type="KEGG" id="mpc:Mar181_2305"/>
<dbReference type="GO" id="GO:0016787">
    <property type="term" value="F:hydrolase activity"/>
    <property type="evidence" value="ECO:0007669"/>
    <property type="project" value="InterPro"/>
</dbReference>
<dbReference type="Gene3D" id="3.40.50.1820">
    <property type="entry name" value="alpha/beta hydrolase"/>
    <property type="match status" value="1"/>
</dbReference>
<reference evidence="2 3" key="1">
    <citation type="journal article" date="2012" name="Stand. Genomic Sci.">
        <title>Complete genome sequence of Marinomonas posidonica type strain (IVIA-Po-181(T)).</title>
        <authorList>
            <person name="Lucas-Elio P."/>
            <person name="Goodwin L."/>
            <person name="Woyke T."/>
            <person name="Pitluck S."/>
            <person name="Nolan M."/>
            <person name="Kyrpides N.C."/>
            <person name="Detter J.C."/>
            <person name="Copeland A."/>
            <person name="Lu M."/>
            <person name="Bruce D."/>
            <person name="Detter C."/>
            <person name="Tapia R."/>
            <person name="Han S."/>
            <person name="Land M.L."/>
            <person name="Ivanova N."/>
            <person name="Mikhailova N."/>
            <person name="Johnston A.W."/>
            <person name="Sanchez-Amat A."/>
        </authorList>
    </citation>
    <scope>NUCLEOTIDE SEQUENCE [LARGE SCALE GENOMIC DNA]</scope>
    <source>
        <strain evidence="3">CECT 7376 / NCIMB 14433 / IVIA-Po-181</strain>
    </source>
</reference>
<name>F6CVG4_MARPP</name>
<dbReference type="RefSeq" id="WP_013796816.1">
    <property type="nucleotide sequence ID" value="NC_015559.1"/>
</dbReference>
<dbReference type="HOGENOM" id="CLU_841651_0_0_6"/>
<dbReference type="EMBL" id="CP002771">
    <property type="protein sequence ID" value="AEF55341.1"/>
    <property type="molecule type" value="Genomic_DNA"/>
</dbReference>
<dbReference type="eggNOG" id="COG4188">
    <property type="taxonomic scope" value="Bacteria"/>
</dbReference>
<protein>
    <recommendedName>
        <fullName evidence="1">Dienelactone hydrolase domain-containing protein</fullName>
    </recommendedName>
</protein>
<dbReference type="InterPro" id="IPR029058">
    <property type="entry name" value="AB_hydrolase_fold"/>
</dbReference>
<accession>F6CVG4</accession>
<dbReference type="InterPro" id="IPR002925">
    <property type="entry name" value="Dienelactn_hydro"/>
</dbReference>
<sequence>MSKSSVCYSRVKLLLIQMQRTQRYLFLCLISCLMAGNAIAEPSYSVGFRAIEANQEEGISGGIWYPSTDEEFVKKWGPFRPSWAWNGKAAIIGHFPVILFSHGVGGRYRNHRDTASALARKGYVVMIPQLTKDEWIDTDKTVSVIEHRIAEFSRTLAAFSKAEPEIASIIDEQRIGAIGYSLGGLTALGSSGVFPNFDYVEEHCLKNQSLDPDFCLDVPWWQRIWFWLASTDLVHWSYGTGLTDKEVVSEVEPPIKFKAIALVAPTAAAFSPTQIQGIEGELGIFRLANDQITRFPFHAEYVHKSLGEKTHTYKVYENAHHYAFISPFPDWLLKEESIPVGMDPDGFDRKAFLEKINNDIVAFLEDAI</sequence>
<dbReference type="InterPro" id="IPR016986">
    <property type="entry name" value="UCP031982_abhydr"/>
</dbReference>
<organism evidence="2 3">
    <name type="scientific">Marinomonas posidonica (strain CECT 7376 / NCIMB 14433 / IVIA-Po-181)</name>
    <dbReference type="NCBI Taxonomy" id="491952"/>
    <lineage>
        <taxon>Bacteria</taxon>
        <taxon>Pseudomonadati</taxon>
        <taxon>Pseudomonadota</taxon>
        <taxon>Gammaproteobacteria</taxon>
        <taxon>Oceanospirillales</taxon>
        <taxon>Oceanospirillaceae</taxon>
        <taxon>Marinomonas</taxon>
    </lineage>
</organism>
<dbReference type="Pfam" id="PF01738">
    <property type="entry name" value="DLH"/>
    <property type="match status" value="1"/>
</dbReference>
<dbReference type="SUPFAM" id="SSF53474">
    <property type="entry name" value="alpha/beta-Hydrolases"/>
    <property type="match status" value="1"/>
</dbReference>
<evidence type="ECO:0000313" key="2">
    <source>
        <dbReference type="EMBL" id="AEF55341.1"/>
    </source>
</evidence>
<dbReference type="Proteomes" id="UP000009230">
    <property type="component" value="Chromosome"/>
</dbReference>
<evidence type="ECO:0000313" key="3">
    <source>
        <dbReference type="Proteomes" id="UP000009230"/>
    </source>
</evidence>